<feature type="domain" description="GGDEF" evidence="4">
    <location>
        <begin position="492"/>
        <end position="629"/>
    </location>
</feature>
<dbReference type="PROSITE" id="PS50113">
    <property type="entry name" value="PAC"/>
    <property type="match status" value="1"/>
</dbReference>
<keyword evidence="6" id="KW-1185">Reference proteome</keyword>
<feature type="domain" description="PAS" evidence="2">
    <location>
        <begin position="335"/>
        <end position="405"/>
    </location>
</feature>
<dbReference type="PROSITE" id="PS50112">
    <property type="entry name" value="PAS"/>
    <property type="match status" value="1"/>
</dbReference>
<evidence type="ECO:0000259" key="4">
    <source>
        <dbReference type="PROSITE" id="PS50887"/>
    </source>
</evidence>
<dbReference type="CDD" id="cd01949">
    <property type="entry name" value="GGDEF"/>
    <property type="match status" value="1"/>
</dbReference>
<dbReference type="SMART" id="SM00086">
    <property type="entry name" value="PAC"/>
    <property type="match status" value="1"/>
</dbReference>
<feature type="transmembrane region" description="Helical" evidence="1">
    <location>
        <begin position="21"/>
        <end position="41"/>
    </location>
</feature>
<dbReference type="InterPro" id="IPR043128">
    <property type="entry name" value="Rev_trsase/Diguanyl_cyclase"/>
</dbReference>
<dbReference type="FunFam" id="3.30.70.270:FF:000001">
    <property type="entry name" value="Diguanylate cyclase domain protein"/>
    <property type="match status" value="1"/>
</dbReference>
<evidence type="ECO:0000313" key="6">
    <source>
        <dbReference type="Proteomes" id="UP000316801"/>
    </source>
</evidence>
<dbReference type="PROSITE" id="PS50887">
    <property type="entry name" value="GGDEF"/>
    <property type="match status" value="1"/>
</dbReference>
<dbReference type="InterPro" id="IPR029787">
    <property type="entry name" value="Nucleotide_cyclase"/>
</dbReference>
<dbReference type="InterPro" id="IPR001610">
    <property type="entry name" value="PAC"/>
</dbReference>
<protein>
    <submittedName>
        <fullName evidence="5">Diguanylate cyclase</fullName>
    </submittedName>
</protein>
<dbReference type="EMBL" id="VJMG01000017">
    <property type="protein sequence ID" value="TRL39813.1"/>
    <property type="molecule type" value="Genomic_DNA"/>
</dbReference>
<dbReference type="Proteomes" id="UP000316801">
    <property type="component" value="Unassembled WGS sequence"/>
</dbReference>
<dbReference type="InterPro" id="IPR000700">
    <property type="entry name" value="PAS-assoc_C"/>
</dbReference>
<keyword evidence="1" id="KW-0472">Membrane</keyword>
<dbReference type="InterPro" id="IPR035965">
    <property type="entry name" value="PAS-like_dom_sf"/>
</dbReference>
<sequence>MSAPLPRPRRNVMLRVDRRPVGTFAAMLAGLLGLVLFGLWLEETARRAQVAQVREALHQSSLSLGQHAADMIEVAELTLAMARATLARQPDMSGMQALLDDQMGDMAGHARHIERIVFLDRLGNGTASLAPGSEQTRLGADLAYFRHHRENGSTDPYLGAPTASFVTGEPVIPVSIRVEDAQQNFAGVLAVEMPPEVFSQLFSRLASKPGGMGAVLRNDGTPIALASSTPLPADYRMPWSEIIAPLALSAPGTVTDTVWPNDERRRHMAAAHFDHPAITVIAAVDDEELLWTWLADACSRLIIGGLLIGMGLILTLRWWHRVTLHHESLRLLKQTKEEFRLLADASADMIEKLSLQGVREYVSPASQHILGLAPDELVGTSILDHLQPEERAQARQVLENLRRRAATERVVVRYLRPDGRESWLETSISRLHDSHGDGTGMVAITRDVTAHKQHADQLDALAHMDGLTGLANRRSFDLRLEMLASAAVATGKTFALLMIDVDRFKLYNDSYGHAAGDACLKRIASAISQSLRKTDFAARYGGEEFAVMIEGIDQTSARLVAEKIRKRVAGLRIPHDRNHPWGYATISIGVAEWETEMGKDTGSPGIIEAADQALYAAKEQRNRVMILSGNGKATDHGAARRA</sequence>
<dbReference type="GO" id="GO:0003824">
    <property type="term" value="F:catalytic activity"/>
    <property type="evidence" value="ECO:0007669"/>
    <property type="project" value="UniProtKB-ARBA"/>
</dbReference>
<dbReference type="Pfam" id="PF00990">
    <property type="entry name" value="GGDEF"/>
    <property type="match status" value="1"/>
</dbReference>
<dbReference type="NCBIfam" id="TIGR00229">
    <property type="entry name" value="sensory_box"/>
    <property type="match status" value="1"/>
</dbReference>
<dbReference type="CDD" id="cd00130">
    <property type="entry name" value="PAS"/>
    <property type="match status" value="1"/>
</dbReference>
<evidence type="ECO:0000313" key="5">
    <source>
        <dbReference type="EMBL" id="TRL39813.1"/>
    </source>
</evidence>
<evidence type="ECO:0000259" key="3">
    <source>
        <dbReference type="PROSITE" id="PS50113"/>
    </source>
</evidence>
<dbReference type="SUPFAM" id="SSF55073">
    <property type="entry name" value="Nucleotide cyclase"/>
    <property type="match status" value="1"/>
</dbReference>
<dbReference type="CDD" id="cd12914">
    <property type="entry name" value="PDC1_DGC_like"/>
    <property type="match status" value="1"/>
</dbReference>
<dbReference type="NCBIfam" id="TIGR00254">
    <property type="entry name" value="GGDEF"/>
    <property type="match status" value="1"/>
</dbReference>
<evidence type="ECO:0000259" key="2">
    <source>
        <dbReference type="PROSITE" id="PS50112"/>
    </source>
</evidence>
<feature type="domain" description="PAC" evidence="3">
    <location>
        <begin position="408"/>
        <end position="460"/>
    </location>
</feature>
<dbReference type="InterPro" id="IPR052163">
    <property type="entry name" value="DGC-Regulatory_Protein"/>
</dbReference>
<keyword evidence="1" id="KW-1133">Transmembrane helix</keyword>
<dbReference type="Gene3D" id="3.30.450.20">
    <property type="entry name" value="PAS domain"/>
    <property type="match status" value="2"/>
</dbReference>
<accession>A0A549TCX7</accession>
<dbReference type="PANTHER" id="PTHR46663:SF4">
    <property type="entry name" value="DIGUANYLATE CYCLASE DGCT-RELATED"/>
    <property type="match status" value="1"/>
</dbReference>
<dbReference type="AlphaFoldDB" id="A0A549TCX7"/>
<name>A0A549TCX7_9HYPH</name>
<dbReference type="InterPro" id="IPR013656">
    <property type="entry name" value="PAS_4"/>
</dbReference>
<proteinExistence type="predicted"/>
<dbReference type="Pfam" id="PF08448">
    <property type="entry name" value="PAS_4"/>
    <property type="match status" value="1"/>
</dbReference>
<dbReference type="InterPro" id="IPR000014">
    <property type="entry name" value="PAS"/>
</dbReference>
<dbReference type="InterPro" id="IPR000160">
    <property type="entry name" value="GGDEF_dom"/>
</dbReference>
<dbReference type="SUPFAM" id="SSF55785">
    <property type="entry name" value="PYP-like sensor domain (PAS domain)"/>
    <property type="match status" value="1"/>
</dbReference>
<keyword evidence="1" id="KW-0812">Transmembrane</keyword>
<dbReference type="PANTHER" id="PTHR46663">
    <property type="entry name" value="DIGUANYLATE CYCLASE DGCT-RELATED"/>
    <property type="match status" value="1"/>
</dbReference>
<comment type="caution">
    <text evidence="5">The sequence shown here is derived from an EMBL/GenBank/DDBJ whole genome shotgun (WGS) entry which is preliminary data.</text>
</comment>
<evidence type="ECO:0000256" key="1">
    <source>
        <dbReference type="SAM" id="Phobius"/>
    </source>
</evidence>
<dbReference type="SMART" id="SM00267">
    <property type="entry name" value="GGDEF"/>
    <property type="match status" value="1"/>
</dbReference>
<organism evidence="5 6">
    <name type="scientific">Rhizobium straminoryzae</name>
    <dbReference type="NCBI Taxonomy" id="1387186"/>
    <lineage>
        <taxon>Bacteria</taxon>
        <taxon>Pseudomonadati</taxon>
        <taxon>Pseudomonadota</taxon>
        <taxon>Alphaproteobacteria</taxon>
        <taxon>Hyphomicrobiales</taxon>
        <taxon>Rhizobiaceae</taxon>
        <taxon>Rhizobium/Agrobacterium group</taxon>
        <taxon>Rhizobium</taxon>
    </lineage>
</organism>
<gene>
    <name evidence="5" type="ORF">FNA46_07705</name>
</gene>
<dbReference type="SMART" id="SM00091">
    <property type="entry name" value="PAS"/>
    <property type="match status" value="1"/>
</dbReference>
<dbReference type="Gene3D" id="3.30.70.270">
    <property type="match status" value="1"/>
</dbReference>
<reference evidence="5 6" key="1">
    <citation type="submission" date="2019-07" db="EMBL/GenBank/DDBJ databases">
        <title>Ln-dependent methylotrophs.</title>
        <authorList>
            <person name="Tani A."/>
        </authorList>
    </citation>
    <scope>NUCLEOTIDE SEQUENCE [LARGE SCALE GENOMIC DNA]</scope>
    <source>
        <strain evidence="5 6">SM12</strain>
    </source>
</reference>